<accession>A0AAN6F249</accession>
<feature type="compositionally biased region" description="Low complexity" evidence="4">
    <location>
        <begin position="87"/>
        <end position="101"/>
    </location>
</feature>
<sequence>MTATTSITNEPPVLSTAPQPPHDAHERLSAPAWRASPERDSSDPSITYSTEELLRASQQERDMPAGTLASLKGLGLDDGTPKELPRLQTNGLLDNGQLGNGDRLEPVLDDDPASFNLVSPPPAAGYHDDTFSLEKQTQALFSRGHLQVIFADPTFLFRFTSFLGVHRPQSVPILVHYLDSLKSLRAIHYANAICEGLDPVEGLDFTQKPIKPTINTSLEERAYKAFDVLVNEELPAYITHQYIQIVSASITARVTGSLSQELREASDGLAEVFCLTDPARHDNPIVFASEEFNRTTQYGLSYVLGRNCRFLQGPMTNPHSVRRLKEAIQAGKQHQEVLLNYRRDGSPFVNLLMVAPLADTRGVVRYYIGAQVDVSGLVKDCTEMESLQRLLELRARGEDPPLPERPSPEKNDELRELSEMLNQGELDTIRRHGGKMHREVTEEEDLESVSSHQPRLLLKDPETLAPPSLGHINGRLSGIYQHYMLVRPYPSLRILFASPSQRLPGVLQSPFLNKIGGSNRVREELRAAFAEGRGVTAKVRWITRSDDQGKNKWIHCTPLVGAGGQIGVWMVVIVDDDSHEKAGNGRWPPAGGRLPPTVATPEPERSRTPAGSVQHRGPPSSHVGPSGGDINGAMYGRNSGGSLLSGSGNGSVNSFRIG</sequence>
<feature type="compositionally biased region" description="Low complexity" evidence="4">
    <location>
        <begin position="636"/>
        <end position="658"/>
    </location>
</feature>
<feature type="region of interest" description="Disordered" evidence="4">
    <location>
        <begin position="580"/>
        <end position="658"/>
    </location>
</feature>
<evidence type="ECO:0000313" key="7">
    <source>
        <dbReference type="Proteomes" id="UP001161757"/>
    </source>
</evidence>
<proteinExistence type="predicted"/>
<dbReference type="PANTHER" id="PTHR47429:SF9">
    <property type="entry name" value="PAS DOMAIN-CONTAINING PROTEIN"/>
    <property type="match status" value="1"/>
</dbReference>
<dbReference type="AlphaFoldDB" id="A0AAN6F249"/>
<dbReference type="SUPFAM" id="SSF55785">
    <property type="entry name" value="PYP-like sensor domain (PAS domain)"/>
    <property type="match status" value="1"/>
</dbReference>
<dbReference type="GO" id="GO:0005634">
    <property type="term" value="C:nucleus"/>
    <property type="evidence" value="ECO:0007669"/>
    <property type="project" value="TreeGrafter"/>
</dbReference>
<dbReference type="InterPro" id="IPR000014">
    <property type="entry name" value="PAS"/>
</dbReference>
<dbReference type="EMBL" id="JAJGCB010000002">
    <property type="protein sequence ID" value="KAJ8994586.1"/>
    <property type="molecule type" value="Genomic_DNA"/>
</dbReference>
<dbReference type="InterPro" id="IPR035965">
    <property type="entry name" value="PAS-like_dom_sf"/>
</dbReference>
<organism evidence="6 7">
    <name type="scientific">Exophiala dermatitidis</name>
    <name type="common">Black yeast-like fungus</name>
    <name type="synonym">Wangiella dermatitidis</name>
    <dbReference type="NCBI Taxonomy" id="5970"/>
    <lineage>
        <taxon>Eukaryota</taxon>
        <taxon>Fungi</taxon>
        <taxon>Dikarya</taxon>
        <taxon>Ascomycota</taxon>
        <taxon>Pezizomycotina</taxon>
        <taxon>Eurotiomycetes</taxon>
        <taxon>Chaetothyriomycetidae</taxon>
        <taxon>Chaetothyriales</taxon>
        <taxon>Herpotrichiellaceae</taxon>
        <taxon>Exophiala</taxon>
    </lineage>
</organism>
<keyword evidence="3" id="KW-0157">Chromophore</keyword>
<keyword evidence="2" id="KW-0288">FMN</keyword>
<keyword evidence="1" id="KW-0285">Flavoprotein</keyword>
<dbReference type="PROSITE" id="PS50113">
    <property type="entry name" value="PAC"/>
    <property type="match status" value="1"/>
</dbReference>
<gene>
    <name evidence="6" type="ORF">HRR80_001298</name>
</gene>
<evidence type="ECO:0000256" key="3">
    <source>
        <dbReference type="ARBA" id="ARBA00022991"/>
    </source>
</evidence>
<feature type="domain" description="PAC" evidence="5">
    <location>
        <begin position="333"/>
        <end position="386"/>
    </location>
</feature>
<feature type="region of interest" description="Disordered" evidence="4">
    <location>
        <begin position="394"/>
        <end position="413"/>
    </location>
</feature>
<evidence type="ECO:0000259" key="5">
    <source>
        <dbReference type="PROSITE" id="PS50113"/>
    </source>
</evidence>
<feature type="region of interest" description="Disordered" evidence="4">
    <location>
        <begin position="1"/>
        <end position="106"/>
    </location>
</feature>
<evidence type="ECO:0000256" key="2">
    <source>
        <dbReference type="ARBA" id="ARBA00022643"/>
    </source>
</evidence>
<dbReference type="InterPro" id="IPR000700">
    <property type="entry name" value="PAS-assoc_C"/>
</dbReference>
<comment type="caution">
    <text evidence="6">The sequence shown here is derived from an EMBL/GenBank/DDBJ whole genome shotgun (WGS) entry which is preliminary data.</text>
</comment>
<dbReference type="Proteomes" id="UP001161757">
    <property type="component" value="Unassembled WGS sequence"/>
</dbReference>
<reference evidence="6" key="1">
    <citation type="submission" date="2023-01" db="EMBL/GenBank/DDBJ databases">
        <title>Exophiala dermititidis isolated from Cystic Fibrosis Patient.</title>
        <authorList>
            <person name="Kurbessoian T."/>
            <person name="Crocker A."/>
            <person name="Murante D."/>
            <person name="Hogan D.A."/>
            <person name="Stajich J.E."/>
        </authorList>
    </citation>
    <scope>NUCLEOTIDE SEQUENCE</scope>
    <source>
        <strain evidence="6">Ex8</strain>
    </source>
</reference>
<evidence type="ECO:0000256" key="1">
    <source>
        <dbReference type="ARBA" id="ARBA00022630"/>
    </source>
</evidence>
<evidence type="ECO:0000256" key="4">
    <source>
        <dbReference type="SAM" id="MobiDB-lite"/>
    </source>
</evidence>
<dbReference type="Gene3D" id="3.30.450.20">
    <property type="entry name" value="PAS domain"/>
    <property type="match status" value="1"/>
</dbReference>
<name>A0AAN6F249_EXODE</name>
<feature type="region of interest" description="Disordered" evidence="4">
    <location>
        <begin position="431"/>
        <end position="453"/>
    </location>
</feature>
<feature type="compositionally biased region" description="Basic and acidic residues" evidence="4">
    <location>
        <begin position="52"/>
        <end position="63"/>
    </location>
</feature>
<dbReference type="PANTHER" id="PTHR47429">
    <property type="entry name" value="PROTEIN TWIN LOV 1"/>
    <property type="match status" value="1"/>
</dbReference>
<dbReference type="Pfam" id="PF13426">
    <property type="entry name" value="PAS_9"/>
    <property type="match status" value="1"/>
</dbReference>
<evidence type="ECO:0000313" key="6">
    <source>
        <dbReference type="EMBL" id="KAJ8994586.1"/>
    </source>
</evidence>
<protein>
    <recommendedName>
        <fullName evidence="5">PAC domain-containing protein</fullName>
    </recommendedName>
</protein>